<feature type="transmembrane region" description="Helical" evidence="1">
    <location>
        <begin position="12"/>
        <end position="30"/>
    </location>
</feature>
<feature type="transmembrane region" description="Helical" evidence="1">
    <location>
        <begin position="457"/>
        <end position="479"/>
    </location>
</feature>
<feature type="transmembrane region" description="Helical" evidence="1">
    <location>
        <begin position="420"/>
        <end position="445"/>
    </location>
</feature>
<feature type="transmembrane region" description="Helical" evidence="1">
    <location>
        <begin position="78"/>
        <end position="96"/>
    </location>
</feature>
<feature type="transmembrane region" description="Helical" evidence="1">
    <location>
        <begin position="116"/>
        <end position="140"/>
    </location>
</feature>
<feature type="transmembrane region" description="Helical" evidence="1">
    <location>
        <begin position="147"/>
        <end position="171"/>
    </location>
</feature>
<dbReference type="AlphaFoldDB" id="A0AAJ1Q558"/>
<keyword evidence="1" id="KW-1133">Transmembrane helix</keyword>
<sequence>MGLLLDKLKEVLAAVLPIIFIVLILCIFFVHVSSDMLIRFLLGGLFLIIGLTIFLFGVDVGMAPIGQHMGRAVARSTARWMVGALSFVIGFSVTVAEPDLLILGQEVSEAMGGLLSTQLIVFMVSIGVGFMIAFGVYRILSSFPMKYFFAICYGLIAVMSLLVSNDFLAIAFDASGATTGALTTPFILALSASVSARKGGKQAEEDSFGLVGAMSVGPILAVLLMALIFNTTFQGVEAEYVYTQGILSPFVHAIGHTFKESLLALAPLIIVFFIMNKTLFRLKKSELTDIFKGIIYVLVGLVLFLIGVNQGFMDMGRYLGSHLAENYLFFLPFLGFIIGMVVVLAEPAVHVLGDQVEEVTGGYINNRLLLGSLSIGVGIALAASLYRIMTPSIQIWHYLLPGFLLAVILSLFVDDLFTGIAFDAGGVASGPMTATFILAFAQGAATYIPQANSVTDGFGVIATVAMTPVVMIQLLGLIFKIKLKKTQSN</sequence>
<comment type="caution">
    <text evidence="2">The sequence shown here is derived from an EMBL/GenBank/DDBJ whole genome shotgun (WGS) entry which is preliminary data.</text>
</comment>
<evidence type="ECO:0000313" key="2">
    <source>
        <dbReference type="EMBL" id="MDK7186750.1"/>
    </source>
</evidence>
<organism evidence="2 3">
    <name type="scientific">Facklamia hominis</name>
    <dbReference type="NCBI Taxonomy" id="178214"/>
    <lineage>
        <taxon>Bacteria</taxon>
        <taxon>Bacillati</taxon>
        <taxon>Bacillota</taxon>
        <taxon>Bacilli</taxon>
        <taxon>Lactobacillales</taxon>
        <taxon>Aerococcaceae</taxon>
        <taxon>Facklamia</taxon>
    </lineage>
</organism>
<gene>
    <name evidence="2" type="ORF">QP433_02025</name>
</gene>
<feature type="transmembrane region" description="Helical" evidence="1">
    <location>
        <begin position="395"/>
        <end position="413"/>
    </location>
</feature>
<evidence type="ECO:0000313" key="3">
    <source>
        <dbReference type="Proteomes" id="UP001229251"/>
    </source>
</evidence>
<feature type="transmembrane region" description="Helical" evidence="1">
    <location>
        <begin position="208"/>
        <end position="229"/>
    </location>
</feature>
<dbReference type="InterPro" id="IPR011435">
    <property type="entry name" value="UmpAB"/>
</dbReference>
<keyword evidence="1" id="KW-0472">Membrane</keyword>
<feature type="transmembrane region" description="Helical" evidence="1">
    <location>
        <begin position="287"/>
        <end position="307"/>
    </location>
</feature>
<dbReference type="EMBL" id="JASOOE010000003">
    <property type="protein sequence ID" value="MDK7186750.1"/>
    <property type="molecule type" value="Genomic_DNA"/>
</dbReference>
<name>A0AAJ1Q558_9LACT</name>
<feature type="transmembrane region" description="Helical" evidence="1">
    <location>
        <begin position="327"/>
        <end position="347"/>
    </location>
</feature>
<protein>
    <submittedName>
        <fullName evidence="2">DUF1538 domain-containing protein</fullName>
    </submittedName>
</protein>
<dbReference type="Pfam" id="PF07556">
    <property type="entry name" value="DUF1538"/>
    <property type="match status" value="2"/>
</dbReference>
<dbReference type="Proteomes" id="UP001229251">
    <property type="component" value="Unassembled WGS sequence"/>
</dbReference>
<evidence type="ECO:0000256" key="1">
    <source>
        <dbReference type="SAM" id="Phobius"/>
    </source>
</evidence>
<feature type="transmembrane region" description="Helical" evidence="1">
    <location>
        <begin position="36"/>
        <end position="58"/>
    </location>
</feature>
<feature type="transmembrane region" description="Helical" evidence="1">
    <location>
        <begin position="368"/>
        <end position="389"/>
    </location>
</feature>
<reference evidence="2" key="1">
    <citation type="submission" date="2023-05" db="EMBL/GenBank/DDBJ databases">
        <title>Cataloging the Phylogenetic Diversity of Human Bladder Bacteria.</title>
        <authorList>
            <person name="Du J."/>
        </authorList>
    </citation>
    <scope>NUCLEOTIDE SEQUENCE</scope>
    <source>
        <strain evidence="2">UMB1231</strain>
    </source>
</reference>
<feature type="transmembrane region" description="Helical" evidence="1">
    <location>
        <begin position="249"/>
        <end position="275"/>
    </location>
</feature>
<dbReference type="RefSeq" id="WP_285065388.1">
    <property type="nucleotide sequence ID" value="NZ_JASOOE010000003.1"/>
</dbReference>
<proteinExistence type="predicted"/>
<feature type="transmembrane region" description="Helical" evidence="1">
    <location>
        <begin position="177"/>
        <end position="196"/>
    </location>
</feature>
<keyword evidence="1" id="KW-0812">Transmembrane</keyword>
<accession>A0AAJ1Q558</accession>